<keyword evidence="3" id="KW-1185">Reference proteome</keyword>
<dbReference type="AlphaFoldDB" id="A0A1G6SYS5"/>
<proteinExistence type="predicted"/>
<keyword evidence="1" id="KW-0732">Signal</keyword>
<feature type="signal peptide" evidence="1">
    <location>
        <begin position="1"/>
        <end position="30"/>
    </location>
</feature>
<dbReference type="EMBL" id="FNAC01000019">
    <property type="protein sequence ID" value="SDD21899.1"/>
    <property type="molecule type" value="Genomic_DNA"/>
</dbReference>
<accession>A0A1G6SYS5</accession>
<dbReference type="STRING" id="686796.SAMN04488104_101963"/>
<gene>
    <name evidence="2" type="ORF">SAMN04488104_101963</name>
</gene>
<organism evidence="2 3">
    <name type="scientific">Algoriphagus faecimaris</name>
    <dbReference type="NCBI Taxonomy" id="686796"/>
    <lineage>
        <taxon>Bacteria</taxon>
        <taxon>Pseudomonadati</taxon>
        <taxon>Bacteroidota</taxon>
        <taxon>Cytophagia</taxon>
        <taxon>Cytophagales</taxon>
        <taxon>Cyclobacteriaceae</taxon>
        <taxon>Algoriphagus</taxon>
    </lineage>
</organism>
<dbReference type="Proteomes" id="UP000199060">
    <property type="component" value="Unassembled WGS sequence"/>
</dbReference>
<protein>
    <submittedName>
        <fullName evidence="2">Uncharacterized protein</fullName>
    </submittedName>
</protein>
<sequence length="179" mass="20879">MKQRVRNAISIICKFILILVSLIFSLSLNAQDIDNGEGLSCAQYEFLNDVFGKYSDKQEKVYYQPKNPEIWINEFLTFKSDIGIGTCIFNEGSLEEAIEGLNKKEFLTKPYERKKSPKRLKPLKEPSERSGLHISEPIIIDSYCFLFIWEKSYKAVEIYHFEVDDHWKFKCFALLSGEL</sequence>
<dbReference type="RefSeq" id="WP_087939633.1">
    <property type="nucleotide sequence ID" value="NZ_FNAC01000019.1"/>
</dbReference>
<evidence type="ECO:0000313" key="2">
    <source>
        <dbReference type="EMBL" id="SDD21899.1"/>
    </source>
</evidence>
<feature type="chain" id="PRO_5011649063" evidence="1">
    <location>
        <begin position="31"/>
        <end position="179"/>
    </location>
</feature>
<evidence type="ECO:0000313" key="3">
    <source>
        <dbReference type="Proteomes" id="UP000199060"/>
    </source>
</evidence>
<name>A0A1G6SYS5_9BACT</name>
<reference evidence="3" key="1">
    <citation type="submission" date="2016-10" db="EMBL/GenBank/DDBJ databases">
        <authorList>
            <person name="Varghese N."/>
            <person name="Submissions S."/>
        </authorList>
    </citation>
    <scope>NUCLEOTIDE SEQUENCE [LARGE SCALE GENOMIC DNA]</scope>
    <source>
        <strain evidence="3">DSM 23095</strain>
    </source>
</reference>
<evidence type="ECO:0000256" key="1">
    <source>
        <dbReference type="SAM" id="SignalP"/>
    </source>
</evidence>